<evidence type="ECO:0000313" key="1">
    <source>
        <dbReference type="EMBL" id="GBM48137.1"/>
    </source>
</evidence>
<proteinExistence type="predicted"/>
<keyword evidence="2" id="KW-1185">Reference proteome</keyword>
<comment type="caution">
    <text evidence="1">The sequence shown here is derived from an EMBL/GenBank/DDBJ whole genome shotgun (WGS) entry which is preliminary data.</text>
</comment>
<dbReference type="Proteomes" id="UP000499080">
    <property type="component" value="Unassembled WGS sequence"/>
</dbReference>
<dbReference type="AlphaFoldDB" id="A0A4Y2G4H8"/>
<name>A0A4Y2G4H8_ARAVE</name>
<reference evidence="1 2" key="1">
    <citation type="journal article" date="2019" name="Sci. Rep.">
        <title>Orb-weaving spider Araneus ventricosus genome elucidates the spidroin gene catalogue.</title>
        <authorList>
            <person name="Kono N."/>
            <person name="Nakamura H."/>
            <person name="Ohtoshi R."/>
            <person name="Moran D.A.P."/>
            <person name="Shinohara A."/>
            <person name="Yoshida Y."/>
            <person name="Fujiwara M."/>
            <person name="Mori M."/>
            <person name="Tomita M."/>
            <person name="Arakawa K."/>
        </authorList>
    </citation>
    <scope>NUCLEOTIDE SEQUENCE [LARGE SCALE GENOMIC DNA]</scope>
</reference>
<gene>
    <name evidence="1" type="ORF">AVEN_10543_1</name>
</gene>
<evidence type="ECO:0000313" key="2">
    <source>
        <dbReference type="Proteomes" id="UP000499080"/>
    </source>
</evidence>
<sequence length="127" mass="14078">MGQKALSNELNDAVRQRRIFFCKCTRYGRLQEYTATYSGGMLGPLVQLLGAARSFLPAQHATFPFMISDQIFTNKIDKLPKATESDHLVQSTYPETCHSEIDGQLRTTEIVPHPVGIQVAGVPIVAQ</sequence>
<protein>
    <submittedName>
        <fullName evidence="1">Uncharacterized protein</fullName>
    </submittedName>
</protein>
<dbReference type="OrthoDB" id="10588261at2759"/>
<accession>A0A4Y2G4H8</accession>
<dbReference type="EMBL" id="BGPR01001204">
    <property type="protein sequence ID" value="GBM48137.1"/>
    <property type="molecule type" value="Genomic_DNA"/>
</dbReference>
<organism evidence="1 2">
    <name type="scientific">Araneus ventricosus</name>
    <name type="common">Orbweaver spider</name>
    <name type="synonym">Epeira ventricosa</name>
    <dbReference type="NCBI Taxonomy" id="182803"/>
    <lineage>
        <taxon>Eukaryota</taxon>
        <taxon>Metazoa</taxon>
        <taxon>Ecdysozoa</taxon>
        <taxon>Arthropoda</taxon>
        <taxon>Chelicerata</taxon>
        <taxon>Arachnida</taxon>
        <taxon>Araneae</taxon>
        <taxon>Araneomorphae</taxon>
        <taxon>Entelegynae</taxon>
        <taxon>Araneoidea</taxon>
        <taxon>Araneidae</taxon>
        <taxon>Araneus</taxon>
    </lineage>
</organism>